<proteinExistence type="inferred from homology"/>
<dbReference type="Gene3D" id="3.40.50.2000">
    <property type="entry name" value="Glycogen Phosphorylase B"/>
    <property type="match status" value="2"/>
</dbReference>
<gene>
    <name evidence="6" type="primary">UGT5_8</name>
    <name evidence="6" type="ORF">Bhyg_12340</name>
</gene>
<keyword evidence="4" id="KW-0812">Transmembrane</keyword>
<keyword evidence="5" id="KW-0732">Signal</keyword>
<evidence type="ECO:0000256" key="4">
    <source>
        <dbReference type="SAM" id="Phobius"/>
    </source>
</evidence>
<feature type="chain" id="PRO_5040493800" evidence="5">
    <location>
        <begin position="25"/>
        <end position="524"/>
    </location>
</feature>
<dbReference type="OrthoDB" id="5835829at2759"/>
<keyword evidence="4" id="KW-1133">Transmembrane helix</keyword>
<dbReference type="Pfam" id="PF00201">
    <property type="entry name" value="UDPGT"/>
    <property type="match status" value="1"/>
</dbReference>
<dbReference type="CDD" id="cd03784">
    <property type="entry name" value="GT1_Gtf-like"/>
    <property type="match status" value="1"/>
</dbReference>
<keyword evidence="3" id="KW-0808">Transferase</keyword>
<dbReference type="FunFam" id="3.40.50.2000:FF:000050">
    <property type="entry name" value="UDP-glucuronosyltransferase"/>
    <property type="match status" value="1"/>
</dbReference>
<dbReference type="InterPro" id="IPR050271">
    <property type="entry name" value="UDP-glycosyltransferase"/>
</dbReference>
<dbReference type="AlphaFoldDB" id="A0A9Q0MX56"/>
<name>A0A9Q0MX56_9DIPT</name>
<organism evidence="6 7">
    <name type="scientific">Pseudolycoriella hygida</name>
    <dbReference type="NCBI Taxonomy" id="35572"/>
    <lineage>
        <taxon>Eukaryota</taxon>
        <taxon>Metazoa</taxon>
        <taxon>Ecdysozoa</taxon>
        <taxon>Arthropoda</taxon>
        <taxon>Hexapoda</taxon>
        <taxon>Insecta</taxon>
        <taxon>Pterygota</taxon>
        <taxon>Neoptera</taxon>
        <taxon>Endopterygota</taxon>
        <taxon>Diptera</taxon>
        <taxon>Nematocera</taxon>
        <taxon>Sciaroidea</taxon>
        <taxon>Sciaridae</taxon>
        <taxon>Pseudolycoriella</taxon>
    </lineage>
</organism>
<dbReference type="EMBL" id="WJQU01000003">
    <property type="protein sequence ID" value="KAJ6639593.1"/>
    <property type="molecule type" value="Genomic_DNA"/>
</dbReference>
<sequence>MIKTKLLVLGLALLMFYTVPTTNSARIFGFFTTPSRSHFIIQESLMRELATRGHDVTVLTTFDQIGKPLKNYRYIKVKPNEEDEMESLKDQMMNNAEENKDNFFAVLPKLVNSMTSAASHLLNSPQLAELKKEQFDLIVFGWFINDFQIGLASHFNVPSVIISVVPNVKLMRDYVGNPAEVSAVPALNMNSKGPMTFLQRAKNLFIHCIEFVLVNIFEYFIMNPLYVQHFPPDKYPSYDEAKRNVSLVLINSHFSQGTPSALVPGLIEFSGMHIKRQPDPLPENIKQWLDTATDGAILFSMGSNIRSSQLSVEKRDALLRTFAKIKQKILWKFEEDLPNKPANVMISKWLPQDDVLAHPNMKLFISHCGKGGLSEAKYHGVPVLGIPIFGDQQSNIQIAVAEGWALQLQYSEVTEETFSRTLNEMLQNATYRQVIKKLSFMFRDRPQHPVDNAAFWVEYVIRHRGAKHMQSPAVHLNFFQYYSLDVLAVLFVVIYLSYKFTKCAIKMLFRKCCGSGKSIKRKED</sequence>
<dbReference type="Proteomes" id="UP001151699">
    <property type="component" value="Chromosome X"/>
</dbReference>
<evidence type="ECO:0000313" key="7">
    <source>
        <dbReference type="Proteomes" id="UP001151699"/>
    </source>
</evidence>
<comment type="caution">
    <text evidence="6">The sequence shown here is derived from an EMBL/GenBank/DDBJ whole genome shotgun (WGS) entry which is preliminary data.</text>
</comment>
<keyword evidence="4" id="KW-0472">Membrane</keyword>
<dbReference type="SUPFAM" id="SSF53756">
    <property type="entry name" value="UDP-Glycosyltransferase/glycogen phosphorylase"/>
    <property type="match status" value="1"/>
</dbReference>
<dbReference type="InterPro" id="IPR002213">
    <property type="entry name" value="UDP_glucos_trans"/>
</dbReference>
<evidence type="ECO:0000313" key="6">
    <source>
        <dbReference type="EMBL" id="KAJ6639593.1"/>
    </source>
</evidence>
<dbReference type="GO" id="GO:0008194">
    <property type="term" value="F:UDP-glycosyltransferase activity"/>
    <property type="evidence" value="ECO:0007669"/>
    <property type="project" value="InterPro"/>
</dbReference>
<evidence type="ECO:0000256" key="3">
    <source>
        <dbReference type="ARBA" id="ARBA00022679"/>
    </source>
</evidence>
<dbReference type="PANTHER" id="PTHR48043:SF159">
    <property type="entry name" value="EG:EG0003.4 PROTEIN-RELATED"/>
    <property type="match status" value="1"/>
</dbReference>
<comment type="similarity">
    <text evidence="1">Belongs to the UDP-glycosyltransferase family.</text>
</comment>
<feature type="signal peptide" evidence="5">
    <location>
        <begin position="1"/>
        <end position="24"/>
    </location>
</feature>
<reference evidence="6" key="1">
    <citation type="submission" date="2022-07" db="EMBL/GenBank/DDBJ databases">
        <authorList>
            <person name="Trinca V."/>
            <person name="Uliana J.V.C."/>
            <person name="Torres T.T."/>
            <person name="Ward R.J."/>
            <person name="Monesi N."/>
        </authorList>
    </citation>
    <scope>NUCLEOTIDE SEQUENCE</scope>
    <source>
        <strain evidence="6">HSMRA1968</strain>
        <tissue evidence="6">Whole embryos</tissue>
    </source>
</reference>
<evidence type="ECO:0000256" key="2">
    <source>
        <dbReference type="ARBA" id="ARBA00022676"/>
    </source>
</evidence>
<accession>A0A9Q0MX56</accession>
<dbReference type="PANTHER" id="PTHR48043">
    <property type="entry name" value="EG:EG0003.4 PROTEIN-RELATED"/>
    <property type="match status" value="1"/>
</dbReference>
<protein>
    <submittedName>
        <fullName evidence="6">UDP-glycosyltransferase UGT5</fullName>
    </submittedName>
</protein>
<evidence type="ECO:0000256" key="5">
    <source>
        <dbReference type="SAM" id="SignalP"/>
    </source>
</evidence>
<evidence type="ECO:0000256" key="1">
    <source>
        <dbReference type="ARBA" id="ARBA00009995"/>
    </source>
</evidence>
<keyword evidence="7" id="KW-1185">Reference proteome</keyword>
<feature type="transmembrane region" description="Helical" evidence="4">
    <location>
        <begin position="479"/>
        <end position="498"/>
    </location>
</feature>
<keyword evidence="2" id="KW-0328">Glycosyltransferase</keyword>